<dbReference type="Proteomes" id="UP000030355">
    <property type="component" value="Unassembled WGS sequence"/>
</dbReference>
<name>A0A0A2A8T0_PROMR</name>
<dbReference type="STRING" id="93057.EU95_0323"/>
<dbReference type="AlphaFoldDB" id="A0A0A2A8T0"/>
<evidence type="ECO:0000313" key="2">
    <source>
        <dbReference type="Proteomes" id="UP000030355"/>
    </source>
</evidence>
<accession>A0A0A2A8T0</accession>
<comment type="caution">
    <text evidence="1">The sequence shown here is derived from an EMBL/GenBank/DDBJ whole genome shotgun (WGS) entry which is preliminary data.</text>
</comment>
<evidence type="ECO:0000313" key="1">
    <source>
        <dbReference type="EMBL" id="KGF97226.1"/>
    </source>
</evidence>
<protein>
    <submittedName>
        <fullName evidence="1">Uncharacterized protein</fullName>
    </submittedName>
</protein>
<gene>
    <name evidence="1" type="ORF">EU95_0323</name>
</gene>
<proteinExistence type="predicted"/>
<organism evidence="1 2">
    <name type="scientific">Prochlorococcus marinus str. MIT 9201</name>
    <dbReference type="NCBI Taxonomy" id="93057"/>
    <lineage>
        <taxon>Bacteria</taxon>
        <taxon>Bacillati</taxon>
        <taxon>Cyanobacteriota</taxon>
        <taxon>Cyanophyceae</taxon>
        <taxon>Synechococcales</taxon>
        <taxon>Prochlorococcaceae</taxon>
        <taxon>Prochlorococcus</taxon>
    </lineage>
</organism>
<reference evidence="2" key="1">
    <citation type="journal article" date="2014" name="Sci. Data">
        <title>Genomes of diverse isolates of the marine cyanobacterium Prochlorococcus.</title>
        <authorList>
            <person name="Biller S."/>
            <person name="Berube P."/>
            <person name="Thompson J."/>
            <person name="Kelly L."/>
            <person name="Roggensack S."/>
            <person name="Awad L."/>
            <person name="Roache-Johnson K."/>
            <person name="Ding H."/>
            <person name="Giovannoni S.J."/>
            <person name="Moore L.R."/>
            <person name="Chisholm S.W."/>
        </authorList>
    </citation>
    <scope>NUCLEOTIDE SEQUENCE [LARGE SCALE GENOMIC DNA]</scope>
    <source>
        <strain evidence="2">MIT 9201</strain>
    </source>
</reference>
<dbReference type="EMBL" id="JNAL01000006">
    <property type="protein sequence ID" value="KGF97226.1"/>
    <property type="molecule type" value="Genomic_DNA"/>
</dbReference>
<sequence length="38" mass="4747">MTEQELKELEKFAKENGYNDELKDIYLREVIDRHKEYE</sequence>